<keyword evidence="1" id="KW-1133">Transmembrane helix</keyword>
<keyword evidence="1" id="KW-0472">Membrane</keyword>
<proteinExistence type="predicted"/>
<dbReference type="RefSeq" id="WP_344079584.1">
    <property type="nucleotide sequence ID" value="NZ_BAAALS010000008.1"/>
</dbReference>
<sequence length="123" mass="12309">MSVYYPPSNPTGPGRPPKPPITPGWVFAGIGLAMLGHLLTIVPAIPVLAASTPGGDAVGTAVIVMLIAQVVVFLGCLVAGIVLLAGERVSRGLGLGLLIGWAVGVLVVPVVGFGLCVQAISSY</sequence>
<feature type="transmembrane region" description="Helical" evidence="1">
    <location>
        <begin position="25"/>
        <end position="49"/>
    </location>
</feature>
<organism evidence="2 3">
    <name type="scientific">Luedemannella helvata</name>
    <dbReference type="NCBI Taxonomy" id="349315"/>
    <lineage>
        <taxon>Bacteria</taxon>
        <taxon>Bacillati</taxon>
        <taxon>Actinomycetota</taxon>
        <taxon>Actinomycetes</taxon>
        <taxon>Micromonosporales</taxon>
        <taxon>Micromonosporaceae</taxon>
        <taxon>Luedemannella</taxon>
    </lineage>
</organism>
<protein>
    <submittedName>
        <fullName evidence="2">Uncharacterized protein</fullName>
    </submittedName>
</protein>
<evidence type="ECO:0000313" key="2">
    <source>
        <dbReference type="EMBL" id="GAA1750416.1"/>
    </source>
</evidence>
<gene>
    <name evidence="2" type="ORF">GCM10009681_21950</name>
</gene>
<accession>A0ABP4WB63</accession>
<reference evidence="3" key="1">
    <citation type="journal article" date="2019" name="Int. J. Syst. Evol. Microbiol.">
        <title>The Global Catalogue of Microorganisms (GCM) 10K type strain sequencing project: providing services to taxonomists for standard genome sequencing and annotation.</title>
        <authorList>
            <consortium name="The Broad Institute Genomics Platform"/>
            <consortium name="The Broad Institute Genome Sequencing Center for Infectious Disease"/>
            <person name="Wu L."/>
            <person name="Ma J."/>
        </authorList>
    </citation>
    <scope>NUCLEOTIDE SEQUENCE [LARGE SCALE GENOMIC DNA]</scope>
    <source>
        <strain evidence="3">JCM 13249</strain>
    </source>
</reference>
<evidence type="ECO:0000256" key="1">
    <source>
        <dbReference type="SAM" id="Phobius"/>
    </source>
</evidence>
<dbReference type="Proteomes" id="UP001500655">
    <property type="component" value="Unassembled WGS sequence"/>
</dbReference>
<keyword evidence="1" id="KW-0812">Transmembrane</keyword>
<evidence type="ECO:0000313" key="3">
    <source>
        <dbReference type="Proteomes" id="UP001500655"/>
    </source>
</evidence>
<comment type="caution">
    <text evidence="2">The sequence shown here is derived from an EMBL/GenBank/DDBJ whole genome shotgun (WGS) entry which is preliminary data.</text>
</comment>
<feature type="transmembrane region" description="Helical" evidence="1">
    <location>
        <begin position="97"/>
        <end position="120"/>
    </location>
</feature>
<name>A0ABP4WB63_9ACTN</name>
<dbReference type="EMBL" id="BAAALS010000008">
    <property type="protein sequence ID" value="GAA1750416.1"/>
    <property type="molecule type" value="Genomic_DNA"/>
</dbReference>
<feature type="transmembrane region" description="Helical" evidence="1">
    <location>
        <begin position="61"/>
        <end position="85"/>
    </location>
</feature>
<keyword evidence="3" id="KW-1185">Reference proteome</keyword>